<sequence length="180" mass="21293">MRKTIDRQIAKLDETNKPFDYTFKEIFIPAFDQNCRMFDLKFEINYFLVHVHIIYKPDYPFSAPIIIFINLISAIKHPLIDHLKSINMCDYSILIDISQQIINCYLIFLEMLESEENSDLVELGEVTYPMMEEEIEYFVREEQESIINYFSSEVEKSKKIEKIEEITILSKAATVAEPNK</sequence>
<name>A0A3G4ZQH9_9VIRU</name>
<dbReference type="SUPFAM" id="SSF54495">
    <property type="entry name" value="UBC-like"/>
    <property type="match status" value="1"/>
</dbReference>
<dbReference type="InterPro" id="IPR016135">
    <property type="entry name" value="UBQ-conjugating_enzyme/RWD"/>
</dbReference>
<protein>
    <submittedName>
        <fullName evidence="1">Uncharacterized protein</fullName>
    </submittedName>
</protein>
<evidence type="ECO:0000313" key="1">
    <source>
        <dbReference type="EMBL" id="AYV77137.1"/>
    </source>
</evidence>
<dbReference type="EMBL" id="MK072011">
    <property type="protein sequence ID" value="AYV77137.1"/>
    <property type="molecule type" value="Genomic_DNA"/>
</dbReference>
<proteinExistence type="predicted"/>
<organism evidence="1">
    <name type="scientific">Barrevirus sp</name>
    <dbReference type="NCBI Taxonomy" id="2487763"/>
    <lineage>
        <taxon>Viruses</taxon>
        <taxon>Varidnaviria</taxon>
        <taxon>Bamfordvirae</taxon>
        <taxon>Nucleocytoviricota</taxon>
        <taxon>Megaviricetes</taxon>
        <taxon>Imitervirales</taxon>
        <taxon>Mimiviridae</taxon>
        <taxon>Klosneuvirinae</taxon>
    </lineage>
</organism>
<accession>A0A3G4ZQH9</accession>
<reference evidence="1" key="1">
    <citation type="submission" date="2018-10" db="EMBL/GenBank/DDBJ databases">
        <title>Hidden diversity of soil giant viruses.</title>
        <authorList>
            <person name="Schulz F."/>
            <person name="Alteio L."/>
            <person name="Goudeau D."/>
            <person name="Ryan E.M."/>
            <person name="Malmstrom R.R."/>
            <person name="Blanchard J."/>
            <person name="Woyke T."/>
        </authorList>
    </citation>
    <scope>NUCLEOTIDE SEQUENCE</scope>
    <source>
        <strain evidence="1">BAV1</strain>
    </source>
</reference>
<gene>
    <name evidence="1" type="ORF">Barrevirus14_6</name>
</gene>